<dbReference type="PANTHER" id="PTHR15407">
    <property type="entry name" value="FUKUTIN-RELATED"/>
    <property type="match status" value="1"/>
</dbReference>
<accession>A0A2S4L5U6</accession>
<evidence type="ECO:0000259" key="7">
    <source>
        <dbReference type="Pfam" id="PF20994"/>
    </source>
</evidence>
<dbReference type="PANTHER" id="PTHR15407:SF32">
    <property type="entry name" value="PROTEIN (MNN4), PUTATIVE (AFU_ORTHOLOGUE AFUA_1G03790)-RELATED"/>
    <property type="match status" value="1"/>
</dbReference>
<feature type="compositionally biased region" description="Low complexity" evidence="5">
    <location>
        <begin position="371"/>
        <end position="388"/>
    </location>
</feature>
<reference evidence="8 9" key="1">
    <citation type="submission" date="2018-01" db="EMBL/GenBank/DDBJ databases">
        <title>Harnessing the power of phylogenomics to disentangle the directionality and signatures of interkingdom host jumping in the parasitic fungal genus Tolypocladium.</title>
        <authorList>
            <person name="Quandt C.A."/>
            <person name="Patterson W."/>
            <person name="Spatafora J.W."/>
        </authorList>
    </citation>
    <scope>NUCLEOTIDE SEQUENCE [LARGE SCALE GENOMIC DNA]</scope>
    <source>
        <strain evidence="8 9">NRBC 100945</strain>
    </source>
</reference>
<feature type="compositionally biased region" description="Polar residues" evidence="5">
    <location>
        <begin position="333"/>
        <end position="350"/>
    </location>
</feature>
<proteinExistence type="predicted"/>
<evidence type="ECO:0000256" key="5">
    <source>
        <dbReference type="SAM" id="MobiDB-lite"/>
    </source>
</evidence>
<feature type="compositionally biased region" description="Low complexity" evidence="5">
    <location>
        <begin position="190"/>
        <end position="204"/>
    </location>
</feature>
<evidence type="ECO:0000259" key="6">
    <source>
        <dbReference type="Pfam" id="PF04991"/>
    </source>
</evidence>
<dbReference type="OrthoDB" id="444255at2759"/>
<keyword evidence="9" id="KW-1185">Reference proteome</keyword>
<evidence type="ECO:0000256" key="1">
    <source>
        <dbReference type="ARBA" id="ARBA00004167"/>
    </source>
</evidence>
<comment type="caution">
    <text evidence="8">The sequence shown here is derived from an EMBL/GenBank/DDBJ whole genome shotgun (WGS) entry which is preliminary data.</text>
</comment>
<dbReference type="GO" id="GO:0016020">
    <property type="term" value="C:membrane"/>
    <property type="evidence" value="ECO:0007669"/>
    <property type="project" value="UniProtKB-SubCell"/>
</dbReference>
<feature type="compositionally biased region" description="Polar residues" evidence="5">
    <location>
        <begin position="214"/>
        <end position="227"/>
    </location>
</feature>
<feature type="domain" description="Inner kinetochore subunit AME1" evidence="7">
    <location>
        <begin position="579"/>
        <end position="764"/>
    </location>
</feature>
<dbReference type="AlphaFoldDB" id="A0A2S4L5U6"/>
<feature type="compositionally biased region" description="Acidic residues" evidence="5">
    <location>
        <begin position="434"/>
        <end position="444"/>
    </location>
</feature>
<evidence type="ECO:0000256" key="3">
    <source>
        <dbReference type="ARBA" id="ARBA00022989"/>
    </source>
</evidence>
<dbReference type="Pfam" id="PF20994">
    <property type="entry name" value="CENPU"/>
    <property type="match status" value="1"/>
</dbReference>
<feature type="compositionally biased region" description="Polar residues" evidence="5">
    <location>
        <begin position="300"/>
        <end position="310"/>
    </location>
</feature>
<dbReference type="Pfam" id="PF04991">
    <property type="entry name" value="LicD"/>
    <property type="match status" value="2"/>
</dbReference>
<feature type="domain" description="LicD/FKTN/FKRP nucleotidyltransferase" evidence="6">
    <location>
        <begin position="107"/>
        <end position="142"/>
    </location>
</feature>
<sequence>MPWDFDADVQVTEADMYYLAAYYNMTVYYYKYADMQQGRYFLLDINPHFTYRGRDDALNFIDARWVDMESGLFIDITAARYDPKHEAGQGMLYDKNGHEYRGVPMADVRQDTYVFPLRDTTFEGVPAKIPFRYKEMLESEYGKAALMNIEFHGHVFDKGEKQWVVAPKNKLRTNVGDDSFSLNIEAFELPADPTSPARSTPSTSARKRKRHDNASSAASQEKGSTGPRSAPSAAKDPYDLPDTSKESAGRLATDAAEEHGSRPDGSSSRVVRGSSRVASVATRQADQEADELSILPAPASMQSPARSRISSAILDEVEESPAHAPGSGRRRNVQLSPAFSSATRLQSALSTDDIGPPSSSPLVQKARRIDAAASARSRRSVAVMSRTSISEDVDELSPDRPQVQPAEDGEMSDTHPIDGPEHEETAEPEVQAEPSEEEAEEVDAAEAARALGRKRPRRSMRTSSPELGSGAAAEEQEDEEPAPKRKRARPSKSPAVQKHPARKPKPNPQKQPSQGTRKRKRSANAEKPTTRRRESGDGDDDDAIEITVQRFVNNKRRDADSDSDPLHAEIPFANRSGETVVDVFAQVCEEVIATTLAQFEQLADAAEDAAKKKECRIKMRAIEAYREELSARLLQHAIHLNHWYSLRKQVRQAQKEKLSLRDEILRLNREREQVALRMDAVRIKHEADSREATHRINMSTLMHDLDLAVEQGNEAPQLARAAQKEADLANLELLIARVSDQASSASSTGGMLRQVADFNAFLERAALALESR</sequence>
<feature type="compositionally biased region" description="Basic residues" evidence="5">
    <location>
        <begin position="451"/>
        <end position="460"/>
    </location>
</feature>
<gene>
    <name evidence="8" type="ORF">TPAR_01960</name>
</gene>
<feature type="domain" description="LicD/FKTN/FKRP nucleotidyltransferase" evidence="6">
    <location>
        <begin position="1"/>
        <end position="87"/>
    </location>
</feature>
<evidence type="ECO:0000256" key="2">
    <source>
        <dbReference type="ARBA" id="ARBA00022692"/>
    </source>
</evidence>
<dbReference type="InterPro" id="IPR009644">
    <property type="entry name" value="FKTN/MNN4/W02B3.4-1"/>
</dbReference>
<feature type="compositionally biased region" description="Basic and acidic residues" evidence="5">
    <location>
        <begin position="412"/>
        <end position="425"/>
    </location>
</feature>
<name>A0A2S4L5U6_9HYPO</name>
<feature type="compositionally biased region" description="Basic and acidic residues" evidence="5">
    <location>
        <begin position="236"/>
        <end position="248"/>
    </location>
</feature>
<dbReference type="InterPro" id="IPR007074">
    <property type="entry name" value="LicD/FKTN/FKRP_NTP_transf"/>
</dbReference>
<keyword evidence="4" id="KW-0472">Membrane</keyword>
<keyword evidence="2" id="KW-0812">Transmembrane</keyword>
<feature type="compositionally biased region" description="Low complexity" evidence="5">
    <location>
        <begin position="263"/>
        <end position="280"/>
    </location>
</feature>
<dbReference type="InterPro" id="IPR048743">
    <property type="entry name" value="AME1"/>
</dbReference>
<comment type="subcellular location">
    <subcellularLocation>
        <location evidence="1">Membrane</location>
        <topology evidence="1">Single-pass membrane protein</topology>
    </subcellularLocation>
</comment>
<dbReference type="EMBL" id="PKSG01000200">
    <property type="protein sequence ID" value="POR37824.1"/>
    <property type="molecule type" value="Genomic_DNA"/>
</dbReference>
<evidence type="ECO:0000256" key="4">
    <source>
        <dbReference type="ARBA" id="ARBA00023136"/>
    </source>
</evidence>
<keyword evidence="3" id="KW-1133">Transmembrane helix</keyword>
<dbReference type="Proteomes" id="UP000237481">
    <property type="component" value="Unassembled WGS sequence"/>
</dbReference>
<evidence type="ECO:0000313" key="8">
    <source>
        <dbReference type="EMBL" id="POR37824.1"/>
    </source>
</evidence>
<feature type="region of interest" description="Disordered" evidence="5">
    <location>
        <begin position="190"/>
        <end position="544"/>
    </location>
</feature>
<dbReference type="GO" id="GO:0009100">
    <property type="term" value="P:glycoprotein metabolic process"/>
    <property type="evidence" value="ECO:0007669"/>
    <property type="project" value="UniProtKB-ARBA"/>
</dbReference>
<organism evidence="8 9">
    <name type="scientific">Tolypocladium paradoxum</name>
    <dbReference type="NCBI Taxonomy" id="94208"/>
    <lineage>
        <taxon>Eukaryota</taxon>
        <taxon>Fungi</taxon>
        <taxon>Dikarya</taxon>
        <taxon>Ascomycota</taxon>
        <taxon>Pezizomycotina</taxon>
        <taxon>Sordariomycetes</taxon>
        <taxon>Hypocreomycetidae</taxon>
        <taxon>Hypocreales</taxon>
        <taxon>Ophiocordycipitaceae</taxon>
        <taxon>Tolypocladium</taxon>
    </lineage>
</organism>
<evidence type="ECO:0000313" key="9">
    <source>
        <dbReference type="Proteomes" id="UP000237481"/>
    </source>
</evidence>
<protein>
    <submittedName>
        <fullName evidence="8">Protein MNN4</fullName>
    </submittedName>
</protein>